<dbReference type="GO" id="GO:0032259">
    <property type="term" value="P:methylation"/>
    <property type="evidence" value="ECO:0007669"/>
    <property type="project" value="UniProtKB-KW"/>
</dbReference>
<dbReference type="InterPro" id="IPR007213">
    <property type="entry name" value="Ppm1/Ppm2/Tcmp"/>
</dbReference>
<keyword evidence="2" id="KW-0808">Transferase</keyword>
<dbReference type="SUPFAM" id="SSF53335">
    <property type="entry name" value="S-adenosyl-L-methionine-dependent methyltransferases"/>
    <property type="match status" value="1"/>
</dbReference>
<dbReference type="Gene3D" id="3.40.50.150">
    <property type="entry name" value="Vaccinia Virus protein VP39"/>
    <property type="match status" value="1"/>
</dbReference>
<evidence type="ECO:0000313" key="4">
    <source>
        <dbReference type="Proteomes" id="UP001205311"/>
    </source>
</evidence>
<proteinExistence type="predicted"/>
<dbReference type="InterPro" id="IPR029063">
    <property type="entry name" value="SAM-dependent_MTases_sf"/>
</dbReference>
<accession>A0ABT1HRV5</accession>
<evidence type="ECO:0000256" key="2">
    <source>
        <dbReference type="ARBA" id="ARBA00022679"/>
    </source>
</evidence>
<gene>
    <name evidence="3" type="ORF">LX15_001949</name>
</gene>
<protein>
    <submittedName>
        <fullName evidence="3">Methyltransferase, TIGR00027 family</fullName>
    </submittedName>
</protein>
<reference evidence="3 4" key="1">
    <citation type="submission" date="2022-06" db="EMBL/GenBank/DDBJ databases">
        <title>Genomic Encyclopedia of Archaeal and Bacterial Type Strains, Phase II (KMG-II): from individual species to whole genera.</title>
        <authorList>
            <person name="Goeker M."/>
        </authorList>
    </citation>
    <scope>NUCLEOTIDE SEQUENCE [LARGE SCALE GENOMIC DNA]</scope>
    <source>
        <strain evidence="3 4">DSM 40477</strain>
    </source>
</reference>
<dbReference type="InterPro" id="IPR016874">
    <property type="entry name" value="TcmP-like"/>
</dbReference>
<sequence length="266" mass="31302">MTEKVDFTGVQSTMLVTLYLRATESRTKDSVLGDRWADELLSRIDYDFRKLRFAAGSRYVVALRARQLDEWSRDFLRRHPDATVLQLGCGLDSRALRLDVPEQVRWFDVDHADVIELHRRLFPESERYRTIAASVTESEWWDQVPTDRPVLVIAEGLLMYLPEEEVRRLLRRITDRFPSGEVVFDAASPAWVRMTKVAPRGYPSFQSAIGDGREVERWNPRLRYREAVSVLRQFPRIPVRSYRIAHGLLGRLPGMRDWMRVFRFEF</sequence>
<keyword evidence="1 3" id="KW-0489">Methyltransferase</keyword>
<dbReference type="RefSeq" id="WP_253669184.1">
    <property type="nucleotide sequence ID" value="NZ_JAMTCP010000007.1"/>
</dbReference>
<organism evidence="3 4">
    <name type="scientific">Streptoalloteichus tenebrarius (strain ATCC 17920 / DSM 40477 / JCM 4838 / CBS 697.72 / NBRC 16177 / NCIMB 11028 / NRRL B-12390 / A12253. 1 / ISP 5477)</name>
    <name type="common">Streptomyces tenebrarius</name>
    <dbReference type="NCBI Taxonomy" id="1933"/>
    <lineage>
        <taxon>Bacteria</taxon>
        <taxon>Bacillati</taxon>
        <taxon>Actinomycetota</taxon>
        <taxon>Actinomycetes</taxon>
        <taxon>Pseudonocardiales</taxon>
        <taxon>Pseudonocardiaceae</taxon>
        <taxon>Streptoalloteichus</taxon>
    </lineage>
</organism>
<dbReference type="PANTHER" id="PTHR43619:SF2">
    <property type="entry name" value="S-ADENOSYL-L-METHIONINE-DEPENDENT METHYLTRANSFERASES SUPERFAMILY PROTEIN"/>
    <property type="match status" value="1"/>
</dbReference>
<keyword evidence="4" id="KW-1185">Reference proteome</keyword>
<dbReference type="GO" id="GO:0008168">
    <property type="term" value="F:methyltransferase activity"/>
    <property type="evidence" value="ECO:0007669"/>
    <property type="project" value="UniProtKB-KW"/>
</dbReference>
<dbReference type="EMBL" id="JAMTCP010000007">
    <property type="protein sequence ID" value="MCP2258255.1"/>
    <property type="molecule type" value="Genomic_DNA"/>
</dbReference>
<evidence type="ECO:0000313" key="3">
    <source>
        <dbReference type="EMBL" id="MCP2258255.1"/>
    </source>
</evidence>
<evidence type="ECO:0000256" key="1">
    <source>
        <dbReference type="ARBA" id="ARBA00022603"/>
    </source>
</evidence>
<dbReference type="PIRSF" id="PIRSF028177">
    <property type="entry name" value="Polyketide_synth_Omtfrase_TcmP"/>
    <property type="match status" value="1"/>
</dbReference>
<dbReference type="PANTHER" id="PTHR43619">
    <property type="entry name" value="S-ADENOSYL-L-METHIONINE-DEPENDENT METHYLTRANSFERASE YKTD-RELATED"/>
    <property type="match status" value="1"/>
</dbReference>
<dbReference type="Proteomes" id="UP001205311">
    <property type="component" value="Unassembled WGS sequence"/>
</dbReference>
<dbReference type="Pfam" id="PF04072">
    <property type="entry name" value="LCM"/>
    <property type="match status" value="1"/>
</dbReference>
<name>A0ABT1HRV5_STRSD</name>
<comment type="caution">
    <text evidence="3">The sequence shown here is derived from an EMBL/GenBank/DDBJ whole genome shotgun (WGS) entry which is preliminary data.</text>
</comment>